<evidence type="ECO:0000256" key="14">
    <source>
        <dbReference type="ARBA" id="ARBA00035767"/>
    </source>
</evidence>
<keyword evidence="10 22" id="KW-0443">Lipid metabolism</keyword>
<sequence>MSYFYPRRRGGPFGFFVSKGKAESTKPLDFYGLKLKTKGLIACVLVFLLLGVTQIPDGPFRRPHPALWRFVFCVSIVYELALIFILFQHPDDARTLLKHIDKDLGKPLAERDYGGNCLIYDPDVPEDPWHNFWDKLDIFVPTHFIGWWVKTLMLRDWWLCSVISIMFEVLEYTLEHQLPNFSECWWDHWILDALICNGLGIYFGMKTLQYLSMKPYHWRGLWNIPTYSGKLRRIAAQFGPHSWIDFDWKPTVTLSRWFSVLGIIFIFLVSELNTFYLKFVLWLEPPHVLNLLRLILIVLAGAVAIRETFQYLDDPNCKQFGRQSWVMLAIIITEFLVIAKFDWDTITKPLPTYVVYSWILGIIGLVGWTVWTFFLRPHPINPMFLCTNDNSSDGCIEVSRPINQIVAEENGILQKKSK</sequence>
<evidence type="ECO:0000256" key="18">
    <source>
        <dbReference type="ARBA" id="ARBA00036428"/>
    </source>
</evidence>
<dbReference type="PANTHER" id="PTHR15362">
    <property type="entry name" value="PHOSPHATIDYLINOSITOL SYNTHASE"/>
    <property type="match status" value="1"/>
</dbReference>
<dbReference type="Pfam" id="PF03034">
    <property type="entry name" value="PSS"/>
    <property type="match status" value="1"/>
</dbReference>
<evidence type="ECO:0000256" key="13">
    <source>
        <dbReference type="ARBA" id="ARBA00023264"/>
    </source>
</evidence>
<evidence type="ECO:0000256" key="11">
    <source>
        <dbReference type="ARBA" id="ARBA00023136"/>
    </source>
</evidence>
<comment type="function">
    <text evidence="22">Catalyzes a base-exchange reaction in which the polar head group of phosphatidylethanolamine (PE) is replaced by L-serine.</text>
</comment>
<evidence type="ECO:0000256" key="1">
    <source>
        <dbReference type="ARBA" id="ARBA00004477"/>
    </source>
</evidence>
<comment type="catalytic activity">
    <reaction evidence="14">
        <text>1-hexadecanoyl-2-(9Z-octadecenoyl)-sn-glycero-3-phosphoethanolamine + L-serine = 1-hexadecanoyl-2-(9Z-octadecenoyl)-sn-glycero-3-phospho-L-serine + ethanolamine</text>
        <dbReference type="Rhea" id="RHEA:41484"/>
        <dbReference type="ChEBI" id="CHEBI:33384"/>
        <dbReference type="ChEBI" id="CHEBI:57603"/>
        <dbReference type="ChEBI" id="CHEBI:73007"/>
        <dbReference type="ChEBI" id="CHEBI:75029"/>
    </reaction>
    <physiologicalReaction direction="left-to-right" evidence="14">
        <dbReference type="Rhea" id="RHEA:41485"/>
    </physiologicalReaction>
</comment>
<evidence type="ECO:0000256" key="15">
    <source>
        <dbReference type="ARBA" id="ARBA00035833"/>
    </source>
</evidence>
<dbReference type="GeneID" id="106466964"/>
<feature type="transmembrane region" description="Helical" evidence="22">
    <location>
        <begin position="355"/>
        <end position="375"/>
    </location>
</feature>
<comment type="subcellular location">
    <subcellularLocation>
        <location evidence="1 22">Endoplasmic reticulum membrane</location>
        <topology evidence="1 22">Multi-pass membrane protein</topology>
    </subcellularLocation>
</comment>
<dbReference type="InterPro" id="IPR004277">
    <property type="entry name" value="PSS"/>
</dbReference>
<dbReference type="PANTHER" id="PTHR15362:SF7">
    <property type="entry name" value="PHOSPHATIDYLSERINE SYNTHASE 2"/>
    <property type="match status" value="1"/>
</dbReference>
<evidence type="ECO:0000256" key="4">
    <source>
        <dbReference type="ARBA" id="ARBA00008671"/>
    </source>
</evidence>
<proteinExistence type="inferred from homology"/>
<dbReference type="EC" id="2.7.8.29" evidence="22"/>
<evidence type="ECO:0000313" key="23">
    <source>
        <dbReference type="Proteomes" id="UP000694941"/>
    </source>
</evidence>
<evidence type="ECO:0000256" key="12">
    <source>
        <dbReference type="ARBA" id="ARBA00023209"/>
    </source>
</evidence>
<evidence type="ECO:0000256" key="20">
    <source>
        <dbReference type="ARBA" id="ARBA00036644"/>
    </source>
</evidence>
<keyword evidence="12 22" id="KW-0594">Phospholipid biosynthesis</keyword>
<dbReference type="RefSeq" id="XP_022250763.1">
    <property type="nucleotide sequence ID" value="XM_022395055.1"/>
</dbReference>
<evidence type="ECO:0000256" key="5">
    <source>
        <dbReference type="ARBA" id="ARBA00022516"/>
    </source>
</evidence>
<protein>
    <recommendedName>
        <fullName evidence="22">Phosphatidylserine synthase</fullName>
        <ecNumber evidence="22">2.7.8.29</ecNumber>
    </recommendedName>
    <alternativeName>
        <fullName evidence="22">Serine-exchange enzyme</fullName>
    </alternativeName>
</protein>
<accession>A0ABM1T4F7</accession>
<feature type="transmembrane region" description="Helical" evidence="22">
    <location>
        <begin position="325"/>
        <end position="343"/>
    </location>
</feature>
<comment type="catalytic activity">
    <reaction evidence="20">
        <text>1-octadecanoyl-2-(9Z-octadecenoyl)-sn-glycero-3-phosphoethanolamine + L-serine = 1-octadecanoyl-2-(9Z-octadecenoyl)-sn-glycero-3-phospho-L-serine + ethanolamine</text>
        <dbReference type="Rhea" id="RHEA:40795"/>
        <dbReference type="ChEBI" id="CHEBI:33384"/>
        <dbReference type="ChEBI" id="CHEBI:57603"/>
        <dbReference type="ChEBI" id="CHEBI:75038"/>
        <dbReference type="ChEBI" id="CHEBI:78260"/>
    </reaction>
    <physiologicalReaction direction="left-to-right" evidence="20">
        <dbReference type="Rhea" id="RHEA:40796"/>
    </physiologicalReaction>
</comment>
<comment type="catalytic activity">
    <reaction evidence="22">
        <text>a 1,2-diacyl-sn-glycero-3-phosphoethanolamine + L-serine = a 1,2-diacyl-sn-glycero-3-phospho-L-serine + ethanolamine</text>
        <dbReference type="Rhea" id="RHEA:27606"/>
        <dbReference type="ChEBI" id="CHEBI:33384"/>
        <dbReference type="ChEBI" id="CHEBI:57262"/>
        <dbReference type="ChEBI" id="CHEBI:57603"/>
        <dbReference type="ChEBI" id="CHEBI:64612"/>
        <dbReference type="EC" id="2.7.8.29"/>
    </reaction>
</comment>
<reference evidence="24" key="1">
    <citation type="submission" date="2025-08" db="UniProtKB">
        <authorList>
            <consortium name="RefSeq"/>
        </authorList>
    </citation>
    <scope>IDENTIFICATION</scope>
    <source>
        <tissue evidence="24">Muscle</tissue>
    </source>
</reference>
<evidence type="ECO:0000256" key="19">
    <source>
        <dbReference type="ARBA" id="ARBA00036623"/>
    </source>
</evidence>
<comment type="catalytic activity">
    <reaction evidence="16">
        <text>1-(1Z-octadecenyl)-2-(9Z-octadecenoyl)-sn-glycero-3-phosphoethanolamine + L-serine = 1-(1Z-octadecenyl)-2-(9Z-octadecenoyl)-sn-glycero-3-phospho-L-serine + ethanolamine</text>
        <dbReference type="Rhea" id="RHEA:41600"/>
        <dbReference type="ChEBI" id="CHEBI:33384"/>
        <dbReference type="ChEBI" id="CHEBI:57603"/>
        <dbReference type="ChEBI" id="CHEBI:78340"/>
        <dbReference type="ChEBI" id="CHEBI:78341"/>
    </reaction>
    <physiologicalReaction direction="left-to-right" evidence="16">
        <dbReference type="Rhea" id="RHEA:41601"/>
    </physiologicalReaction>
</comment>
<feature type="transmembrane region" description="Helical" evidence="22">
    <location>
        <begin position="257"/>
        <end position="276"/>
    </location>
</feature>
<keyword evidence="23" id="KW-1185">Reference proteome</keyword>
<evidence type="ECO:0000256" key="7">
    <source>
        <dbReference type="ARBA" id="ARBA00022692"/>
    </source>
</evidence>
<comment type="pathway">
    <text evidence="2 22">Phospholipid metabolism; phosphatidylserine biosynthesis.</text>
</comment>
<keyword evidence="11 22" id="KW-0472">Membrane</keyword>
<gene>
    <name evidence="24" type="primary">LOC106466964</name>
</gene>
<evidence type="ECO:0000256" key="10">
    <source>
        <dbReference type="ARBA" id="ARBA00023098"/>
    </source>
</evidence>
<evidence type="ECO:0000256" key="2">
    <source>
        <dbReference type="ARBA" id="ARBA00004916"/>
    </source>
</evidence>
<keyword evidence="9 22" id="KW-1133">Transmembrane helix</keyword>
<evidence type="ECO:0000313" key="24">
    <source>
        <dbReference type="RefSeq" id="XP_022250763.1"/>
    </source>
</evidence>
<evidence type="ECO:0000256" key="16">
    <source>
        <dbReference type="ARBA" id="ARBA00035875"/>
    </source>
</evidence>
<evidence type="ECO:0000256" key="9">
    <source>
        <dbReference type="ARBA" id="ARBA00022989"/>
    </source>
</evidence>
<evidence type="ECO:0000256" key="21">
    <source>
        <dbReference type="ARBA" id="ARBA00036733"/>
    </source>
</evidence>
<evidence type="ECO:0000256" key="17">
    <source>
        <dbReference type="ARBA" id="ARBA00035955"/>
    </source>
</evidence>
<comment type="catalytic activity">
    <reaction evidence="17">
        <text>1-octadecanoyl-2-(5Z,8Z,11Z,14Z)-eicosatetraenoyl-sn-glycero-3-phosphoethanolamine + L-serine = 1-octadecanoyl-2-(5Z,8Z,11Z,14Z)-eicosatetraenoyl-sn-glycero-3-phosphoserine + ethanolamine</text>
        <dbReference type="Rhea" id="RHEA:41500"/>
        <dbReference type="ChEBI" id="CHEBI:33384"/>
        <dbReference type="ChEBI" id="CHEBI:57603"/>
        <dbReference type="ChEBI" id="CHEBI:78268"/>
        <dbReference type="ChEBI" id="CHEBI:78269"/>
    </reaction>
    <physiologicalReaction direction="left-to-right" evidence="17">
        <dbReference type="Rhea" id="RHEA:41501"/>
    </physiologicalReaction>
</comment>
<comment type="catalytic activity">
    <reaction evidence="18">
        <text>1-octadecanoyl-2-(4Z,7Z,10Z,13Z,16Z,19Z-docosahexaenoyl)-sn-glycero-3-phosphoethanolamine + L-serine = 1-octadecanoyl-2-(4Z,7Z,10Z,13Z,16Z,19Z-docosahexaenoyl)-sn-glycero-3-phosphoserine + ethanolamine</text>
        <dbReference type="Rhea" id="RHEA:41492"/>
        <dbReference type="ChEBI" id="CHEBI:33384"/>
        <dbReference type="ChEBI" id="CHEBI:57603"/>
        <dbReference type="ChEBI" id="CHEBI:78265"/>
        <dbReference type="ChEBI" id="CHEBI:78266"/>
    </reaction>
    <physiologicalReaction direction="left-to-right" evidence="18">
        <dbReference type="Rhea" id="RHEA:41493"/>
    </physiologicalReaction>
</comment>
<comment type="catalytic activity">
    <reaction evidence="15">
        <text>1-hexadecanoyl-2-(4Z,7Z,10Z,13Z,16Z,19Z-docosahexaenoyl)-sn-glycero-3-phosphoethanolamine + L-serine = 1-hexadecanoyl-2-(4Z,7Z,10Z,13Z,16Z,19Z-docosahexaenoyl)-sn-glycero-3-phosphoserine + ethanolamine</text>
        <dbReference type="Rhea" id="RHEA:41488"/>
        <dbReference type="ChEBI" id="CHEBI:33384"/>
        <dbReference type="ChEBI" id="CHEBI:57603"/>
        <dbReference type="ChEBI" id="CHEBI:78261"/>
        <dbReference type="ChEBI" id="CHEBI:78262"/>
    </reaction>
    <physiologicalReaction direction="left-to-right" evidence="15">
        <dbReference type="Rhea" id="RHEA:41489"/>
    </physiologicalReaction>
</comment>
<comment type="caution">
    <text evidence="22">Lacks conserved residue(s) required for the propagation of feature annotation.</text>
</comment>
<evidence type="ECO:0000256" key="3">
    <source>
        <dbReference type="ARBA" id="ARBA00005189"/>
    </source>
</evidence>
<evidence type="ECO:0000256" key="8">
    <source>
        <dbReference type="ARBA" id="ARBA00022824"/>
    </source>
</evidence>
<comment type="catalytic activity">
    <reaction evidence="19">
        <text>1-(1Z-octadecenyl)-2-(4Z,7Z,10Z,13Z,16Z,19Z-docosahexaenoyl)-sn-glycero-3-phosphoethanolamine + L-serine = 1-(1Z-octadecenyl)-2-(4Z,7Z,10Z,13Z,16Z,19Z-docosahexaenoyl)-sn-glycero-3-phospho-L-serine + ethanolamine</text>
        <dbReference type="Rhea" id="RHEA:41496"/>
        <dbReference type="ChEBI" id="CHEBI:33384"/>
        <dbReference type="ChEBI" id="CHEBI:57603"/>
        <dbReference type="ChEBI" id="CHEBI:78263"/>
        <dbReference type="ChEBI" id="CHEBI:78264"/>
    </reaction>
    <physiologicalReaction direction="left-to-right" evidence="19">
        <dbReference type="Rhea" id="RHEA:41497"/>
    </physiologicalReaction>
</comment>
<keyword evidence="7 22" id="KW-0812">Transmembrane</keyword>
<feature type="transmembrane region" description="Helical" evidence="22">
    <location>
        <begin position="67"/>
        <end position="87"/>
    </location>
</feature>
<evidence type="ECO:0000256" key="6">
    <source>
        <dbReference type="ARBA" id="ARBA00022679"/>
    </source>
</evidence>
<comment type="catalytic activity">
    <reaction evidence="21">
        <text>1-(1Z-octadecenyl)-2-(5Z,8Z,11Z,14Z- eicosatetraenoyl)-sn-glycero-3-phosphoethanolamine + L-serine = 1-(1Z-octadecenyl)-2-(5Z,8Z,11Z,14Z-eicosatetraenoyl)-sn-glycero-3-phospho-L-serine + ethanolamine</text>
        <dbReference type="Rhea" id="RHEA:41604"/>
        <dbReference type="ChEBI" id="CHEBI:33384"/>
        <dbReference type="ChEBI" id="CHEBI:57603"/>
        <dbReference type="ChEBI" id="CHEBI:78342"/>
        <dbReference type="ChEBI" id="CHEBI:78343"/>
    </reaction>
    <physiologicalReaction direction="left-to-right" evidence="21">
        <dbReference type="Rhea" id="RHEA:41605"/>
    </physiologicalReaction>
</comment>
<feature type="transmembrane region" description="Helical" evidence="22">
    <location>
        <begin position="288"/>
        <end position="305"/>
    </location>
</feature>
<organism evidence="23 24">
    <name type="scientific">Limulus polyphemus</name>
    <name type="common">Atlantic horseshoe crab</name>
    <dbReference type="NCBI Taxonomy" id="6850"/>
    <lineage>
        <taxon>Eukaryota</taxon>
        <taxon>Metazoa</taxon>
        <taxon>Ecdysozoa</taxon>
        <taxon>Arthropoda</taxon>
        <taxon>Chelicerata</taxon>
        <taxon>Merostomata</taxon>
        <taxon>Xiphosura</taxon>
        <taxon>Limulidae</taxon>
        <taxon>Limulus</taxon>
    </lineage>
</organism>
<comment type="pathway">
    <text evidence="3">Lipid metabolism.</text>
</comment>
<keyword evidence="5 22" id="KW-0444">Lipid biosynthesis</keyword>
<dbReference type="Proteomes" id="UP000694941">
    <property type="component" value="Unplaced"/>
</dbReference>
<evidence type="ECO:0000256" key="22">
    <source>
        <dbReference type="RuleBase" id="RU368094"/>
    </source>
</evidence>
<keyword evidence="13 22" id="KW-1208">Phospholipid metabolism</keyword>
<name>A0ABM1T4F7_LIMPO</name>
<keyword evidence="6 22" id="KW-0808">Transferase</keyword>
<comment type="similarity">
    <text evidence="4 22">Belongs to the phosphatidyl serine synthase family.</text>
</comment>
<keyword evidence="8 22" id="KW-0256">Endoplasmic reticulum</keyword>
<feature type="transmembrane region" description="Helical" evidence="22">
    <location>
        <begin position="39"/>
        <end position="55"/>
    </location>
</feature>